<accession>A0A5J4YN88</accession>
<dbReference type="InterPro" id="IPR043143">
    <property type="entry name" value="Mal/L-sulf/L-lact_DH-like_NADP"/>
</dbReference>
<gene>
    <name evidence="3" type="ORF">FVE85_9243</name>
</gene>
<dbReference type="EMBL" id="VRMN01000008">
    <property type="protein sequence ID" value="KAA8492971.1"/>
    <property type="molecule type" value="Genomic_DNA"/>
</dbReference>
<dbReference type="InterPro" id="IPR036111">
    <property type="entry name" value="Mal/L-sulfo/L-lacto_DH-like_sf"/>
</dbReference>
<dbReference type="InterPro" id="IPR043144">
    <property type="entry name" value="Mal/L-sulf/L-lact_DH-like_ah"/>
</dbReference>
<dbReference type="SUPFAM" id="SSF89733">
    <property type="entry name" value="L-sulfolactate dehydrogenase-like"/>
    <property type="match status" value="1"/>
</dbReference>
<dbReference type="OrthoDB" id="3512640at2759"/>
<dbReference type="InterPro" id="IPR003767">
    <property type="entry name" value="Malate/L-lactate_DH-like"/>
</dbReference>
<keyword evidence="2" id="KW-0560">Oxidoreductase</keyword>
<dbReference type="Gene3D" id="1.10.1530.10">
    <property type="match status" value="1"/>
</dbReference>
<dbReference type="OMA" id="IGICMSN"/>
<evidence type="ECO:0000313" key="4">
    <source>
        <dbReference type="Proteomes" id="UP000324585"/>
    </source>
</evidence>
<sequence>MLRRLPTTSRSPYRDPSHILGRGMFIVPSLGCCDAVRRPGGSSSTCSTSASVSARPGRSILRASMSADDTVLVEDTVLRSLCVRVLSAKGHAKEDAELVANVLLYAQRVGNTQGCAKLLAQGPGSLANACSGGTPKVVFESGIAAKIDGQQATGMRVMQMATDLALQRALYGSGVGIVGTFNTCTGTGALSYYVEQMAAKKMIGFAFSGSSPFVAPAGSKEPLLGTNPIACAIPVMDDNGTGETARAMPYLLDMSTSAISFWGLKAAQLEAEAASQAEPGADTTEFVQLPDECALDEAGRVTRVPTDAVCLLPFGGHKGSALSLMVEFLTGALVGGAFVDRADASMNFGNLVVAVNPDLFGDGARVLQESTELMQRVRSSLPRDGADRVWCPGDKSFIKREESIRAHKVMISKSQLDQIKKLVQEVK</sequence>
<name>A0A5J4YN88_PORPP</name>
<dbReference type="GO" id="GO:0016491">
    <property type="term" value="F:oxidoreductase activity"/>
    <property type="evidence" value="ECO:0007669"/>
    <property type="project" value="UniProtKB-KW"/>
</dbReference>
<dbReference type="Proteomes" id="UP000324585">
    <property type="component" value="Unassembled WGS sequence"/>
</dbReference>
<evidence type="ECO:0000256" key="2">
    <source>
        <dbReference type="ARBA" id="ARBA00023002"/>
    </source>
</evidence>
<organism evidence="3 4">
    <name type="scientific">Porphyridium purpureum</name>
    <name type="common">Red alga</name>
    <name type="synonym">Porphyridium cruentum</name>
    <dbReference type="NCBI Taxonomy" id="35688"/>
    <lineage>
        <taxon>Eukaryota</taxon>
        <taxon>Rhodophyta</taxon>
        <taxon>Bangiophyceae</taxon>
        <taxon>Porphyridiales</taxon>
        <taxon>Porphyridiaceae</taxon>
        <taxon>Porphyridium</taxon>
    </lineage>
</organism>
<keyword evidence="4" id="KW-1185">Reference proteome</keyword>
<proteinExistence type="inferred from homology"/>
<dbReference type="Gene3D" id="3.30.1370.60">
    <property type="entry name" value="Hypothetical oxidoreductase yiak, domain 2"/>
    <property type="match status" value="1"/>
</dbReference>
<comment type="similarity">
    <text evidence="1">Belongs to the LDH2/MDH2 oxidoreductase family.</text>
</comment>
<comment type="caution">
    <text evidence="3">The sequence shown here is derived from an EMBL/GenBank/DDBJ whole genome shotgun (WGS) entry which is preliminary data.</text>
</comment>
<dbReference type="Pfam" id="PF02615">
    <property type="entry name" value="Ldh_2"/>
    <property type="match status" value="1"/>
</dbReference>
<evidence type="ECO:0000256" key="1">
    <source>
        <dbReference type="ARBA" id="ARBA00006056"/>
    </source>
</evidence>
<reference evidence="4" key="1">
    <citation type="journal article" date="2019" name="Nat. Commun.">
        <title>Expansion of phycobilisome linker gene families in mesophilic red algae.</title>
        <authorList>
            <person name="Lee J."/>
            <person name="Kim D."/>
            <person name="Bhattacharya D."/>
            <person name="Yoon H.S."/>
        </authorList>
    </citation>
    <scope>NUCLEOTIDE SEQUENCE [LARGE SCALE GENOMIC DNA]</scope>
    <source>
        <strain evidence="4">CCMP 1328</strain>
    </source>
</reference>
<protein>
    <submittedName>
        <fullName evidence="3">Putative oxidoreductase YjmC</fullName>
    </submittedName>
</protein>
<dbReference type="AlphaFoldDB" id="A0A5J4YN88"/>
<evidence type="ECO:0000313" key="3">
    <source>
        <dbReference type="EMBL" id="KAA8492971.1"/>
    </source>
</evidence>
<dbReference type="PANTHER" id="PTHR11091:SF0">
    <property type="entry name" value="MALATE DEHYDROGENASE"/>
    <property type="match status" value="1"/>
</dbReference>
<dbReference type="PANTHER" id="PTHR11091">
    <property type="entry name" value="OXIDOREDUCTASE-RELATED"/>
    <property type="match status" value="1"/>
</dbReference>